<name>A0A1G4BT31_9PEZI</name>
<protein>
    <submittedName>
        <fullName evidence="2">Uncharacterized protein</fullName>
    </submittedName>
</protein>
<dbReference type="OrthoDB" id="4851151at2759"/>
<dbReference type="AlphaFoldDB" id="A0A1G4BT31"/>
<feature type="region of interest" description="Disordered" evidence="1">
    <location>
        <begin position="1"/>
        <end position="22"/>
    </location>
</feature>
<feature type="compositionally biased region" description="Polar residues" evidence="1">
    <location>
        <begin position="1"/>
        <end position="19"/>
    </location>
</feature>
<reference evidence="2 3" key="1">
    <citation type="submission" date="2016-09" db="EMBL/GenBank/DDBJ databases">
        <authorList>
            <person name="Capua I."/>
            <person name="De Benedictis P."/>
            <person name="Joannis T."/>
            <person name="Lombin L.H."/>
            <person name="Cattoli G."/>
        </authorList>
    </citation>
    <scope>NUCLEOTIDE SEQUENCE [LARGE SCALE GENOMIC DNA]</scope>
    <source>
        <strain evidence="2 3">IMI 309357</strain>
    </source>
</reference>
<evidence type="ECO:0000313" key="3">
    <source>
        <dbReference type="Proteomes" id="UP000176998"/>
    </source>
</evidence>
<comment type="caution">
    <text evidence="2">The sequence shown here is derived from an EMBL/GenBank/DDBJ whole genome shotgun (WGS) entry which is preliminary data.</text>
</comment>
<proteinExistence type="predicted"/>
<evidence type="ECO:0000313" key="2">
    <source>
        <dbReference type="EMBL" id="OHF04476.1"/>
    </source>
</evidence>
<feature type="region of interest" description="Disordered" evidence="1">
    <location>
        <begin position="79"/>
        <end position="105"/>
    </location>
</feature>
<dbReference type="RefSeq" id="XP_022481611.1">
    <property type="nucleotide sequence ID" value="XM_022611986.1"/>
</dbReference>
<gene>
    <name evidence="2" type="ORF">CORC01_00328</name>
</gene>
<dbReference type="GeneID" id="34553496"/>
<keyword evidence="3" id="KW-1185">Reference proteome</keyword>
<evidence type="ECO:0000256" key="1">
    <source>
        <dbReference type="SAM" id="MobiDB-lite"/>
    </source>
</evidence>
<dbReference type="Proteomes" id="UP000176998">
    <property type="component" value="Unassembled WGS sequence"/>
</dbReference>
<dbReference type="EMBL" id="MJBS01000002">
    <property type="protein sequence ID" value="OHF04476.1"/>
    <property type="molecule type" value="Genomic_DNA"/>
</dbReference>
<sequence>MSSIVAEQGSAKTSASGGQLSLEKKVAEGASNRLRDFEEDIGLEFASSDRTGGHERQEKRVQRASDVVAMVDRLYPGAIRAAGDEAQPNNGQTKDLRGAGAQFSE</sequence>
<accession>A0A1G4BT31</accession>
<organism evidence="2 3">
    <name type="scientific">Colletotrichum orchidophilum</name>
    <dbReference type="NCBI Taxonomy" id="1209926"/>
    <lineage>
        <taxon>Eukaryota</taxon>
        <taxon>Fungi</taxon>
        <taxon>Dikarya</taxon>
        <taxon>Ascomycota</taxon>
        <taxon>Pezizomycotina</taxon>
        <taxon>Sordariomycetes</taxon>
        <taxon>Hypocreomycetidae</taxon>
        <taxon>Glomerellales</taxon>
        <taxon>Glomerellaceae</taxon>
        <taxon>Colletotrichum</taxon>
    </lineage>
</organism>